<dbReference type="SUPFAM" id="SSF117143">
    <property type="entry name" value="Flagellar hook protein flgE"/>
    <property type="match status" value="1"/>
</dbReference>
<evidence type="ECO:0000256" key="4">
    <source>
        <dbReference type="RuleBase" id="RU362116"/>
    </source>
</evidence>
<evidence type="ECO:0000256" key="3">
    <source>
        <dbReference type="ARBA" id="ARBA00023143"/>
    </source>
</evidence>
<evidence type="ECO:0000313" key="9">
    <source>
        <dbReference type="Proteomes" id="UP000075391"/>
    </source>
</evidence>
<proteinExistence type="inferred from homology"/>
<feature type="domain" description="Flagellar basal-body/hook protein C-terminal" evidence="6">
    <location>
        <begin position="222"/>
        <end position="266"/>
    </location>
</feature>
<dbReference type="InterPro" id="IPR001444">
    <property type="entry name" value="Flag_bb_rod_N"/>
</dbReference>
<dbReference type="NCBIfam" id="TIGR02490">
    <property type="entry name" value="flgF"/>
    <property type="match status" value="1"/>
</dbReference>
<sequence length="272" mass="29211">MGVKGVYTALSGAIAQSTKLDTIANNLANVNTPAFKRDQQLFQEYLTANEKPPETTQIPRDVASIESFYNMQGGDKSYVDAKGTFTDFSQGGLKHTGNPMDVAIDGKGFFEVATPGGVRLTRAGNFTLDGNGQLVTKEGFPVLRAGEPGADPASRVIRLQGTGLPLSINDNGDVFEGTENIGRVSLVNVNNPDSLQKMGSSLYSFKPNMAPELTNVNNPSLKQGFLEASNVNIVQEMTDMISTNRVFESTQKAITAYDQMADKMVNVVGKTN</sequence>
<dbReference type="NCBIfam" id="TIGR03506">
    <property type="entry name" value="FlgEFG_subfam"/>
    <property type="match status" value="2"/>
</dbReference>
<dbReference type="AlphaFoldDB" id="A0A150WHS0"/>
<organism evidence="8 9">
    <name type="scientific">Bdellovibrio bacteriovorus</name>
    <dbReference type="NCBI Taxonomy" id="959"/>
    <lineage>
        <taxon>Bacteria</taxon>
        <taxon>Pseudomonadati</taxon>
        <taxon>Bdellovibrionota</taxon>
        <taxon>Bdellovibrionia</taxon>
        <taxon>Bdellovibrionales</taxon>
        <taxon>Pseudobdellovibrionaceae</taxon>
        <taxon>Bdellovibrio</taxon>
    </lineage>
</organism>
<accession>A0A150WHS0</accession>
<dbReference type="RefSeq" id="WP_063243627.1">
    <property type="nucleotide sequence ID" value="NZ_LUKF01000014.1"/>
</dbReference>
<evidence type="ECO:0000259" key="7">
    <source>
        <dbReference type="Pfam" id="PF22692"/>
    </source>
</evidence>
<dbReference type="EMBL" id="LUKF01000014">
    <property type="protein sequence ID" value="KYG63261.1"/>
    <property type="molecule type" value="Genomic_DNA"/>
</dbReference>
<evidence type="ECO:0000313" key="8">
    <source>
        <dbReference type="EMBL" id="KYG63261.1"/>
    </source>
</evidence>
<evidence type="ECO:0000256" key="2">
    <source>
        <dbReference type="ARBA" id="ARBA00009677"/>
    </source>
</evidence>
<evidence type="ECO:0000259" key="6">
    <source>
        <dbReference type="Pfam" id="PF06429"/>
    </source>
</evidence>
<comment type="subcellular location">
    <subcellularLocation>
        <location evidence="1 4">Bacterial flagellum basal body</location>
    </subcellularLocation>
</comment>
<name>A0A150WHS0_BDEBC</name>
<dbReference type="Pfam" id="PF22692">
    <property type="entry name" value="LlgE_F_G_D1"/>
    <property type="match status" value="1"/>
</dbReference>
<keyword evidence="8" id="KW-0966">Cell projection</keyword>
<dbReference type="InterPro" id="IPR053967">
    <property type="entry name" value="LlgE_F_G-like_D1"/>
</dbReference>
<dbReference type="Proteomes" id="UP000075391">
    <property type="component" value="Unassembled WGS sequence"/>
</dbReference>
<dbReference type="InterPro" id="IPR020013">
    <property type="entry name" value="Flagellar_FlgE/F/G"/>
</dbReference>
<dbReference type="InterPro" id="IPR012836">
    <property type="entry name" value="FlgF"/>
</dbReference>
<keyword evidence="8" id="KW-0969">Cilium</keyword>
<dbReference type="GO" id="GO:0071978">
    <property type="term" value="P:bacterial-type flagellum-dependent swarming motility"/>
    <property type="evidence" value="ECO:0007669"/>
    <property type="project" value="TreeGrafter"/>
</dbReference>
<keyword evidence="3 4" id="KW-0975">Bacterial flagellum</keyword>
<feature type="domain" description="Flagellar basal body rod protein N-terminal" evidence="5">
    <location>
        <begin position="7"/>
        <end position="36"/>
    </location>
</feature>
<dbReference type="InterPro" id="IPR037925">
    <property type="entry name" value="FlgE/F/G-like"/>
</dbReference>
<dbReference type="PANTHER" id="PTHR30435:SF19">
    <property type="entry name" value="FLAGELLAR BASAL-BODY ROD PROTEIN FLGG"/>
    <property type="match status" value="1"/>
</dbReference>
<dbReference type="PROSITE" id="PS00588">
    <property type="entry name" value="FLAGELLA_BB_ROD"/>
    <property type="match status" value="1"/>
</dbReference>
<feature type="domain" description="Flagellar hook protein FlgE/F/G-like D1" evidence="7">
    <location>
        <begin position="103"/>
        <end position="174"/>
    </location>
</feature>
<evidence type="ECO:0000259" key="5">
    <source>
        <dbReference type="Pfam" id="PF00460"/>
    </source>
</evidence>
<reference evidence="8 9" key="1">
    <citation type="submission" date="2016-03" db="EMBL/GenBank/DDBJ databases">
        <authorList>
            <person name="Ploux O."/>
        </authorList>
    </citation>
    <scope>NUCLEOTIDE SEQUENCE [LARGE SCALE GENOMIC DNA]</scope>
    <source>
        <strain evidence="8 9">BER2</strain>
    </source>
</reference>
<evidence type="ECO:0000256" key="1">
    <source>
        <dbReference type="ARBA" id="ARBA00004117"/>
    </source>
</evidence>
<dbReference type="Pfam" id="PF00460">
    <property type="entry name" value="Flg_bb_rod"/>
    <property type="match status" value="1"/>
</dbReference>
<protein>
    <submittedName>
        <fullName evidence="8">Flagellar biosynthesis protein</fullName>
    </submittedName>
</protein>
<dbReference type="PANTHER" id="PTHR30435">
    <property type="entry name" value="FLAGELLAR PROTEIN"/>
    <property type="match status" value="1"/>
</dbReference>
<dbReference type="OrthoDB" id="5289959at2"/>
<keyword evidence="8" id="KW-0282">Flagellum</keyword>
<dbReference type="Pfam" id="PF06429">
    <property type="entry name" value="Flg_bbr_C"/>
    <property type="match status" value="1"/>
</dbReference>
<dbReference type="InterPro" id="IPR010930">
    <property type="entry name" value="Flg_bb/hook_C_dom"/>
</dbReference>
<comment type="similarity">
    <text evidence="2 4">Belongs to the flagella basal body rod proteins family.</text>
</comment>
<comment type="caution">
    <text evidence="8">The sequence shown here is derived from an EMBL/GenBank/DDBJ whole genome shotgun (WGS) entry which is preliminary data.</text>
</comment>
<dbReference type="GO" id="GO:0030694">
    <property type="term" value="C:bacterial-type flagellum basal body, rod"/>
    <property type="evidence" value="ECO:0007669"/>
    <property type="project" value="InterPro"/>
</dbReference>
<dbReference type="InterPro" id="IPR019776">
    <property type="entry name" value="Flagellar_basal_body_rod_CS"/>
</dbReference>
<gene>
    <name evidence="8" type="ORF">AZI85_04305</name>
</gene>